<dbReference type="EMBL" id="WTYH01000001">
    <property type="protein sequence ID" value="MXO92012.1"/>
    <property type="molecule type" value="Genomic_DNA"/>
</dbReference>
<dbReference type="InterPro" id="IPR007420">
    <property type="entry name" value="DUF465"/>
</dbReference>
<dbReference type="Gene3D" id="6.10.280.50">
    <property type="match status" value="1"/>
</dbReference>
<evidence type="ECO:0000313" key="1">
    <source>
        <dbReference type="EMBL" id="MXO92012.1"/>
    </source>
</evidence>
<dbReference type="Proteomes" id="UP000460626">
    <property type="component" value="Unassembled WGS sequence"/>
</dbReference>
<evidence type="ECO:0000313" key="2">
    <source>
        <dbReference type="Proteomes" id="UP000460626"/>
    </source>
</evidence>
<protein>
    <submittedName>
        <fullName evidence="1">DUF465 domain-containing protein</fullName>
    </submittedName>
</protein>
<dbReference type="AlphaFoldDB" id="A0A844ZXP8"/>
<keyword evidence="2" id="KW-1185">Reference proteome</keyword>
<sequence length="58" mass="6731">MSKRLFRLMEHHQKLDAMIAAARRSRGGDAFALLRLKKLKLAIKDRIARAMKNRSLAR</sequence>
<dbReference type="InterPro" id="IPR038444">
    <property type="entry name" value="DUF465_sf"/>
</dbReference>
<dbReference type="Pfam" id="PF04325">
    <property type="entry name" value="DUF465"/>
    <property type="match status" value="1"/>
</dbReference>
<reference evidence="1 2" key="1">
    <citation type="submission" date="2019-12" db="EMBL/GenBank/DDBJ databases">
        <title>Genomic-based taxomic classification of the family Erythrobacteraceae.</title>
        <authorList>
            <person name="Xu L."/>
        </authorList>
    </citation>
    <scope>NUCLEOTIDE SEQUENCE [LARGE SCALE GENOMIC DNA]</scope>
    <source>
        <strain evidence="1 2">RC4-10-4</strain>
    </source>
</reference>
<gene>
    <name evidence="1" type="ORF">GRI62_00135</name>
</gene>
<comment type="caution">
    <text evidence="1">The sequence shown here is derived from an EMBL/GenBank/DDBJ whole genome shotgun (WGS) entry which is preliminary data.</text>
</comment>
<accession>A0A844ZXP8</accession>
<organism evidence="1 2">
    <name type="scientific">Aurantiacibacter arachoides</name>
    <dbReference type="NCBI Taxonomy" id="1850444"/>
    <lineage>
        <taxon>Bacteria</taxon>
        <taxon>Pseudomonadati</taxon>
        <taxon>Pseudomonadota</taxon>
        <taxon>Alphaproteobacteria</taxon>
        <taxon>Sphingomonadales</taxon>
        <taxon>Erythrobacteraceae</taxon>
        <taxon>Aurantiacibacter</taxon>
    </lineage>
</organism>
<proteinExistence type="predicted"/>
<name>A0A844ZXP8_9SPHN</name>